<dbReference type="Pfam" id="PF00999">
    <property type="entry name" value="Na_H_Exchanger"/>
    <property type="match status" value="1"/>
</dbReference>
<feature type="transmembrane region" description="Helical" evidence="9">
    <location>
        <begin position="219"/>
        <end position="239"/>
    </location>
</feature>
<gene>
    <name evidence="11" type="ORF">QGM71_17080</name>
</gene>
<evidence type="ECO:0000256" key="6">
    <source>
        <dbReference type="ARBA" id="ARBA00022989"/>
    </source>
</evidence>
<evidence type="ECO:0000313" key="11">
    <source>
        <dbReference type="EMBL" id="MEC5425201.1"/>
    </source>
</evidence>
<dbReference type="Gene3D" id="1.20.1530.20">
    <property type="match status" value="1"/>
</dbReference>
<evidence type="ECO:0000313" key="12">
    <source>
        <dbReference type="Proteomes" id="UP001335737"/>
    </source>
</evidence>
<feature type="transmembrane region" description="Helical" evidence="9">
    <location>
        <begin position="334"/>
        <end position="357"/>
    </location>
</feature>
<feature type="transmembrane region" description="Helical" evidence="9">
    <location>
        <begin position="150"/>
        <end position="177"/>
    </location>
</feature>
<dbReference type="PANTHER" id="PTHR32507:SF0">
    <property type="entry name" value="NA(+)_H(+) ANTIPORTER 2-RELATED"/>
    <property type="match status" value="1"/>
</dbReference>
<evidence type="ECO:0000259" key="10">
    <source>
        <dbReference type="Pfam" id="PF00999"/>
    </source>
</evidence>
<keyword evidence="3" id="KW-0050">Antiport</keyword>
<feature type="transmembrane region" description="Helical" evidence="9">
    <location>
        <begin position="31"/>
        <end position="48"/>
    </location>
</feature>
<comment type="caution">
    <text evidence="11">The sequence shown here is derived from an EMBL/GenBank/DDBJ whole genome shotgun (WGS) entry which is preliminary data.</text>
</comment>
<dbReference type="RefSeq" id="WP_327608753.1">
    <property type="nucleotide sequence ID" value="NZ_JARZFX010000011.1"/>
</dbReference>
<evidence type="ECO:0000256" key="3">
    <source>
        <dbReference type="ARBA" id="ARBA00022449"/>
    </source>
</evidence>
<keyword evidence="2" id="KW-0813">Transport</keyword>
<dbReference type="EMBL" id="JARZFX010000011">
    <property type="protein sequence ID" value="MEC5425201.1"/>
    <property type="molecule type" value="Genomic_DNA"/>
</dbReference>
<feature type="transmembrane region" description="Helical" evidence="9">
    <location>
        <begin position="183"/>
        <end position="212"/>
    </location>
</feature>
<evidence type="ECO:0000256" key="5">
    <source>
        <dbReference type="ARBA" id="ARBA00022692"/>
    </source>
</evidence>
<feature type="transmembrane region" description="Helical" evidence="9">
    <location>
        <begin position="273"/>
        <end position="290"/>
    </location>
</feature>
<feature type="transmembrane region" description="Helical" evidence="9">
    <location>
        <begin position="245"/>
        <end position="261"/>
    </location>
</feature>
<keyword evidence="6 9" id="KW-1133">Transmembrane helix</keyword>
<feature type="transmembrane region" description="Helical" evidence="9">
    <location>
        <begin position="118"/>
        <end position="138"/>
    </location>
</feature>
<feature type="transmembrane region" description="Helical" evidence="9">
    <location>
        <begin position="369"/>
        <end position="390"/>
    </location>
</feature>
<keyword evidence="12" id="KW-1185">Reference proteome</keyword>
<evidence type="ECO:0000256" key="1">
    <source>
        <dbReference type="ARBA" id="ARBA00004651"/>
    </source>
</evidence>
<evidence type="ECO:0000256" key="7">
    <source>
        <dbReference type="ARBA" id="ARBA00023065"/>
    </source>
</evidence>
<keyword evidence="5 9" id="KW-0812">Transmembrane</keyword>
<feature type="transmembrane region" description="Helical" evidence="9">
    <location>
        <begin position="91"/>
        <end position="112"/>
    </location>
</feature>
<feature type="transmembrane region" description="Helical" evidence="9">
    <location>
        <begin position="6"/>
        <end position="24"/>
    </location>
</feature>
<name>A0ABU6KJA6_9BACI</name>
<proteinExistence type="predicted"/>
<keyword evidence="4" id="KW-1003">Cell membrane</keyword>
<feature type="transmembrane region" description="Helical" evidence="9">
    <location>
        <begin position="60"/>
        <end position="79"/>
    </location>
</feature>
<evidence type="ECO:0000256" key="8">
    <source>
        <dbReference type="ARBA" id="ARBA00023136"/>
    </source>
</evidence>
<dbReference type="Proteomes" id="UP001335737">
    <property type="component" value="Unassembled WGS sequence"/>
</dbReference>
<organism evidence="11 12">
    <name type="scientific">Virgibacillus tibetensis</name>
    <dbReference type="NCBI Taxonomy" id="3042313"/>
    <lineage>
        <taxon>Bacteria</taxon>
        <taxon>Bacillati</taxon>
        <taxon>Bacillota</taxon>
        <taxon>Bacilli</taxon>
        <taxon>Bacillales</taxon>
        <taxon>Bacillaceae</taxon>
        <taxon>Virgibacillus</taxon>
    </lineage>
</organism>
<accession>A0ABU6KJA6</accession>
<feature type="domain" description="Cation/H+ exchanger transmembrane" evidence="10">
    <location>
        <begin position="17"/>
        <end position="391"/>
    </location>
</feature>
<protein>
    <submittedName>
        <fullName evidence="11">Sodium:proton antiporter</fullName>
    </submittedName>
</protein>
<reference evidence="11 12" key="1">
    <citation type="journal article" date="2024" name="Int. J. Syst. Evol. Microbiol.">
        <title>Virgibacillus tibetensis sp. nov., isolated from salt lake on the Tibetan Plateau of China.</title>
        <authorList>
            <person name="Phurbu D."/>
            <person name="Liu Z.-X."/>
            <person name="Wang R."/>
            <person name="Zheng Y.-Y."/>
            <person name="Liu H.-C."/>
            <person name="Zhou Y.-G."/>
            <person name="Yu Y.-J."/>
            <person name="Li A.-H."/>
        </authorList>
    </citation>
    <scope>NUCLEOTIDE SEQUENCE [LARGE SCALE GENOMIC DNA]</scope>
    <source>
        <strain evidence="11 12">C22-A2</strain>
    </source>
</reference>
<dbReference type="PANTHER" id="PTHR32507">
    <property type="entry name" value="NA(+)/H(+) ANTIPORTER 1"/>
    <property type="match status" value="1"/>
</dbReference>
<comment type="subcellular location">
    <subcellularLocation>
        <location evidence="1">Cell membrane</location>
        <topology evidence="1">Multi-pass membrane protein</topology>
    </subcellularLocation>
</comment>
<evidence type="ECO:0000256" key="4">
    <source>
        <dbReference type="ARBA" id="ARBA00022475"/>
    </source>
</evidence>
<dbReference type="InterPro" id="IPR006153">
    <property type="entry name" value="Cation/H_exchanger_TM"/>
</dbReference>
<dbReference type="InterPro" id="IPR038770">
    <property type="entry name" value="Na+/solute_symporter_sf"/>
</dbReference>
<keyword evidence="7" id="KW-0406">Ion transport</keyword>
<feature type="transmembrane region" description="Helical" evidence="9">
    <location>
        <begin position="302"/>
        <end position="322"/>
    </location>
</feature>
<keyword evidence="8 9" id="KW-0472">Membrane</keyword>
<sequence length="597" mass="66307">MIDSMLLKVIIVIVLGISAQWLAWRFRLPAIVIMSVTGLLVGPGLRIVNPIEDFGAMYDPIISIAVAIVLFEGSLNLHFKEIRGLGRPITRIVTIGSLIRWLLGAFAAYFIAGLSWPVSFVISALFIVTGPTVILPLLRQAKLKSRPSKILKWEGIIIDPIGALLAVLAYQVVLFLFNNDVGYLSLLVFFVTSGLVGVMGYLIAKVLGWLLVKGYVPEFIKSPIMLAVVITTFTISDLIMEETGLLAVTVMGITLANLNLPAIQDMRAFKENVSTILISAIFVMLTASIARETLHEIMNIEVLGYVAVMLFIIRPLAIYIATIRTDLQMKEKILLGWIAPRGIVALTVANYFAALLIDQEFEGAEMVSAITFALVFGSVCLHGFSLGWLARKLGLAMEGKPSVLLVGSNPFTVKFGGFMKEMGIPVLLVDTSKKRLKSADDHELPYVKTEILAAESDGQFDKQTYDYLISATETESYNALVSSRHIEEFGRRHVFKLNTREQQDKKSTSPIWTVSGEVLFSEEIVIEELIEKVETGYQFKKTHLTEAYSYDDFRKDRNTKVIPLFNLKPSGKLQFFTDEQKVKVETEDVIISLEPPA</sequence>
<evidence type="ECO:0000256" key="9">
    <source>
        <dbReference type="SAM" id="Phobius"/>
    </source>
</evidence>
<evidence type="ECO:0000256" key="2">
    <source>
        <dbReference type="ARBA" id="ARBA00022448"/>
    </source>
</evidence>